<evidence type="ECO:0000313" key="4">
    <source>
        <dbReference type="Proteomes" id="UP000006548"/>
    </source>
</evidence>
<reference evidence="3 4" key="1">
    <citation type="journal article" date="1999" name="Nature">
        <title>Sequence and analysis of chromosome 4 of the plant Arabidopsis thaliana.</title>
        <authorList>
            <consortium name="EU"/>
            <consortium name="CSHL and WU Arabidopsis Sequencing Project"/>
            <person name="Mayer K."/>
            <person name="Schuller C."/>
            <person name="Wambutt R."/>
            <person name="Murphy G."/>
            <person name="Volckaert G."/>
            <person name="Pohl T."/>
            <person name="Dusterhoft A."/>
            <person name="Stiekema W."/>
            <person name="Entian K.D."/>
            <person name="Terryn N."/>
            <person name="Harris B."/>
            <person name="Ansorge W."/>
            <person name="Brandt P."/>
            <person name="Grivell L."/>
            <person name="Rieger M."/>
            <person name="Weichselgartner M."/>
            <person name="de Simone V."/>
            <person name="Obermaier B."/>
            <person name="Mache R."/>
            <person name="Muller M."/>
            <person name="Kreis M."/>
            <person name="Delseny M."/>
            <person name="Puigdomenech P."/>
            <person name="Watson M."/>
            <person name="Schmidtheini T."/>
            <person name="Reichert B."/>
            <person name="Portatelle D."/>
            <person name="Perez-Alonso M."/>
            <person name="Boutry M."/>
            <person name="Bancroft I."/>
            <person name="Vos P."/>
            <person name="Hoheisel J."/>
            <person name="Zimmermann W."/>
            <person name="Wedler H."/>
            <person name="Ridley P."/>
            <person name="Langham S.A."/>
            <person name="McCullagh B."/>
            <person name="Bilham L."/>
            <person name="Robben J."/>
            <person name="Van der Schueren J."/>
            <person name="Grymonprez B."/>
            <person name="Chuang Y.J."/>
            <person name="Vandenbussche F."/>
            <person name="Braeken M."/>
            <person name="Weltjens I."/>
            <person name="Voet M."/>
            <person name="Bastiaens I."/>
            <person name="Aert R."/>
            <person name="Defoor E."/>
            <person name="Weitzenegger T."/>
            <person name="Bothe G."/>
            <person name="Ramsperger U."/>
            <person name="Hilbert H."/>
            <person name="Braun M."/>
            <person name="Holzer E."/>
            <person name="Brandt A."/>
            <person name="Peters S."/>
            <person name="van Staveren M."/>
            <person name="Dirske W."/>
            <person name="Mooijman P."/>
            <person name="Klein Lankhorst R."/>
            <person name="Rose M."/>
            <person name="Hauf J."/>
            <person name="Kotter P."/>
            <person name="Berneiser S."/>
            <person name="Hempel S."/>
            <person name="Feldpausch M."/>
            <person name="Lamberth S."/>
            <person name="Van den Daele H."/>
            <person name="De Keyser A."/>
            <person name="Buysshaert C."/>
            <person name="Gielen J."/>
            <person name="Villarroel R."/>
            <person name="De Clercq R."/>
            <person name="Van Montagu M."/>
            <person name="Rogers J."/>
            <person name="Cronin A."/>
            <person name="Quail M."/>
            <person name="Bray-Allen S."/>
            <person name="Clark L."/>
            <person name="Doggett J."/>
            <person name="Hall S."/>
            <person name="Kay M."/>
            <person name="Lennard N."/>
            <person name="McLay K."/>
            <person name="Mayes R."/>
            <person name="Pettett A."/>
            <person name="Rajandream M.A."/>
            <person name="Lyne M."/>
            <person name="Benes V."/>
            <person name="Rechmann S."/>
            <person name="Borkova D."/>
            <person name="Blocker H."/>
            <person name="Scharfe M."/>
            <person name="Grimm M."/>
            <person name="Lohnert T.H."/>
            <person name="Dose S."/>
            <person name="de Haan M."/>
            <person name="Maarse A."/>
            <person name="Schafer M."/>
            <person name="Muller-Auer S."/>
            <person name="Gabel C."/>
            <person name="Fuchs M."/>
            <person name="Fartmann B."/>
            <person name="Granderath K."/>
            <person name="Dauner D."/>
            <person name="Herzl A."/>
            <person name="Neumann S."/>
            <person name="Argiriou A."/>
            <person name="Vitale D."/>
            <person name="Liguori R."/>
            <person name="Piravandi E."/>
            <person name="Massenet O."/>
            <person name="Quigley F."/>
            <person name="Clabauld G."/>
            <person name="Mundlein A."/>
            <person name="Felber R."/>
            <person name="Schnabl S."/>
            <person name="Hiller R."/>
            <person name="Schmidt W."/>
            <person name="Lecharny A."/>
            <person name="Aubourg S."/>
            <person name="Chefdor F."/>
            <person name="Cooke R."/>
            <person name="Berger C."/>
            <person name="Montfort A."/>
            <person name="Casacuberta E."/>
            <person name="Gibbons T."/>
            <person name="Weber N."/>
            <person name="Vandenbol M."/>
            <person name="Bargues M."/>
            <person name="Terol J."/>
            <person name="Torres A."/>
            <person name="Perez-Perez A."/>
            <person name="Purnelle B."/>
            <person name="Bent E."/>
            <person name="Johnson S."/>
            <person name="Tacon D."/>
            <person name="Jesse T."/>
            <person name="Heijnen L."/>
            <person name="Schwarz S."/>
            <person name="Scholler P."/>
            <person name="Heber S."/>
            <person name="Francs P."/>
            <person name="Bielke C."/>
            <person name="Frishman D."/>
            <person name="Haase D."/>
            <person name="Lemcke K."/>
            <person name="Mewes H.W."/>
            <person name="Stocker S."/>
            <person name="Zaccaria P."/>
            <person name="Bevan M."/>
            <person name="Wilson R.K."/>
            <person name="de la Bastide M."/>
            <person name="Habermann K."/>
            <person name="Parnell L."/>
            <person name="Dedhia N."/>
            <person name="Gnoj L."/>
            <person name="Schutz K."/>
            <person name="Huang E."/>
            <person name="Spiegel L."/>
            <person name="Sehkon M."/>
            <person name="Murray J."/>
            <person name="Sheet P."/>
            <person name="Cordes M."/>
            <person name="Abu-Threideh J."/>
            <person name="Stoneking T."/>
            <person name="Kalicki J."/>
            <person name="Graves T."/>
            <person name="Harmon G."/>
            <person name="Edwards J."/>
            <person name="Latreille P."/>
            <person name="Courtney L."/>
            <person name="Cloud J."/>
            <person name="Abbott A."/>
            <person name="Scott K."/>
            <person name="Johnson D."/>
            <person name="Minx P."/>
            <person name="Bentley D."/>
            <person name="Fulton B."/>
            <person name="Miller N."/>
            <person name="Greco T."/>
            <person name="Kemp K."/>
            <person name="Kramer J."/>
            <person name="Fulton L."/>
            <person name="Mardis E."/>
            <person name="Dante M."/>
            <person name="Pepin K."/>
            <person name="Hillier L."/>
            <person name="Nelson J."/>
            <person name="Spieth J."/>
            <person name="Ryan E."/>
            <person name="Andrews S."/>
            <person name="Geisel C."/>
            <person name="Layman D."/>
            <person name="Du H."/>
            <person name="Ali J."/>
            <person name="Berghoff A."/>
            <person name="Jones K."/>
            <person name="Drone K."/>
            <person name="Cotton M."/>
            <person name="Joshu C."/>
            <person name="Antonoiu B."/>
            <person name="Zidanic M."/>
            <person name="Strong C."/>
            <person name="Sun H."/>
            <person name="Lamar B."/>
            <person name="Yordan C."/>
            <person name="Ma P."/>
            <person name="Zhong J."/>
            <person name="Preston R."/>
            <person name="Vil D."/>
            <person name="Shekher M."/>
            <person name="Matero A."/>
            <person name="Shah R."/>
            <person name="Swaby I.K."/>
            <person name="O'Shaughnessy A."/>
            <person name="Rodriguez M."/>
            <person name="Hoffmann J."/>
            <person name="Till S."/>
            <person name="Granat S."/>
            <person name="Shohdy N."/>
            <person name="Hasegawa A."/>
            <person name="Hameed A."/>
            <person name="Lodhi M."/>
            <person name="Johnson A."/>
            <person name="Chen E."/>
            <person name="Marra M."/>
            <person name="Martienssen R."/>
            <person name="McCombie W.R."/>
        </authorList>
    </citation>
    <scope>NUCLEOTIDE SEQUENCE [LARGE SCALE GENOMIC DNA]</scope>
    <source>
        <strain evidence="4">cv. Columbia</strain>
    </source>
</reference>
<dbReference type="PANTHER" id="PTHR33881">
    <property type="entry name" value="NEUROGENIC LOCUS NOTCH-LIKE PROTEIN"/>
    <property type="match status" value="1"/>
</dbReference>
<dbReference type="EMBL" id="CP002687">
    <property type="protein sequence ID" value="ANM67836.1"/>
    <property type="molecule type" value="Genomic_DNA"/>
</dbReference>
<sequence length="174" mass="19645">MARLRNTLCLVAALLLINQKTATSDFLSPLFAPVYDNICKEVECGKGKCKAPSNTTFMYECECEDGWKQFDQHLKFLPCITPNCTFDLTCGEAASPAQPKPPPKDNITSFFDRKSLISFFLCFSGPRHIVPVGRRSEHVNISLFPRMRLELETLRHISFTRSPSKLVELQTLGL</sequence>
<dbReference type="Araport" id="AT4G14746"/>
<reference evidence="4" key="2">
    <citation type="journal article" date="2017" name="Plant J.">
        <title>Araport11: a complete reannotation of the Arabidopsis thaliana reference genome.</title>
        <authorList>
            <person name="Cheng C.Y."/>
            <person name="Krishnakumar V."/>
            <person name="Chan A.P."/>
            <person name="Thibaud-Nissen F."/>
            <person name="Schobel S."/>
            <person name="Town C.D."/>
        </authorList>
    </citation>
    <scope>GENOME REANNOTATION</scope>
    <source>
        <strain evidence="4">cv. Columbia</strain>
    </source>
</reference>
<name>A0A1P8B8B7_ARATH</name>
<protein>
    <submittedName>
        <fullName evidence="3">Neurogenic locus notch-like protein</fullName>
    </submittedName>
</protein>
<keyword evidence="4" id="KW-1185">Reference proteome</keyword>
<evidence type="ECO:0000256" key="1">
    <source>
        <dbReference type="SAM" id="SignalP"/>
    </source>
</evidence>
<dbReference type="ProteomicsDB" id="215668"/>
<keyword evidence="1" id="KW-0732">Signal</keyword>
<dbReference type="GO" id="GO:0016020">
    <property type="term" value="C:membrane"/>
    <property type="evidence" value="ECO:0000304"/>
    <property type="project" value="TAIR"/>
</dbReference>
<dbReference type="RefSeq" id="NP_001329637.1">
    <property type="nucleotide sequence ID" value="NM_001340964.1"/>
</dbReference>
<accession>A0A1P8B8B7</accession>
<dbReference type="OrthoDB" id="1914642at2759"/>
<dbReference type="KEGG" id="ath:AT4G14746"/>
<feature type="signal peptide" evidence="1">
    <location>
        <begin position="1"/>
        <end position="24"/>
    </location>
</feature>
<dbReference type="AlphaFoldDB" id="A0A1P8B8B7"/>
<feature type="chain" id="PRO_5010242639" evidence="1">
    <location>
        <begin position="25"/>
        <end position="174"/>
    </location>
</feature>
<gene>
    <name evidence="2 3" type="ordered locus">At4g14746</name>
</gene>
<dbReference type="GeneID" id="827129"/>
<evidence type="ECO:0000313" key="3">
    <source>
        <dbReference type="EMBL" id="ANM67836.1"/>
    </source>
</evidence>
<organism evidence="3 4">
    <name type="scientific">Arabidopsis thaliana</name>
    <name type="common">Mouse-ear cress</name>
    <dbReference type="NCBI Taxonomy" id="3702"/>
    <lineage>
        <taxon>Eukaryota</taxon>
        <taxon>Viridiplantae</taxon>
        <taxon>Streptophyta</taxon>
        <taxon>Embryophyta</taxon>
        <taxon>Tracheophyta</taxon>
        <taxon>Spermatophyta</taxon>
        <taxon>Magnoliopsida</taxon>
        <taxon>eudicotyledons</taxon>
        <taxon>Gunneridae</taxon>
        <taxon>Pentapetalae</taxon>
        <taxon>rosids</taxon>
        <taxon>malvids</taxon>
        <taxon>Brassicales</taxon>
        <taxon>Brassicaceae</taxon>
        <taxon>Camelineae</taxon>
        <taxon>Arabidopsis</taxon>
    </lineage>
</organism>
<dbReference type="TAIR" id="AT4G14746"/>
<proteinExistence type="predicted"/>
<evidence type="ECO:0000313" key="2">
    <source>
        <dbReference type="Araport" id="AT4G14746"/>
    </source>
</evidence>
<dbReference type="PANTHER" id="PTHR33881:SF7">
    <property type="entry name" value="NEUROGENIC LOCUS NOTCH-LIKE PROTEIN"/>
    <property type="match status" value="1"/>
</dbReference>
<dbReference type="Proteomes" id="UP000006548">
    <property type="component" value="Chromosome 4"/>
</dbReference>
<dbReference type="ExpressionAtlas" id="A0A1P8B8B7">
    <property type="expression patterns" value="baseline and differential"/>
</dbReference>